<reference evidence="1" key="1">
    <citation type="submission" date="2022-11" db="EMBL/GenBank/DDBJ databases">
        <authorList>
            <person name="Morgan W.R."/>
            <person name="Tartar A."/>
        </authorList>
    </citation>
    <scope>NUCLEOTIDE SEQUENCE</scope>
    <source>
        <strain evidence="1">ARSEF 373</strain>
    </source>
</reference>
<accession>A0AAV2ZFG7</accession>
<dbReference type="Proteomes" id="UP001146120">
    <property type="component" value="Unassembled WGS sequence"/>
</dbReference>
<name>A0AAV2ZFG7_9STRA</name>
<evidence type="ECO:0000313" key="1">
    <source>
        <dbReference type="EMBL" id="DBA03964.1"/>
    </source>
</evidence>
<proteinExistence type="predicted"/>
<sequence>MHESLRGLQAARTRVFDHVIRFSWLRLAGSMLSYVMLCSDVLRSGPGITSARLREYPIIEPGLLLLKGPWSYPLYQIHRNQTANASVPVWAYKYDTTSIVMRTFAEFYNLSAFPP</sequence>
<feature type="non-terminal residue" evidence="1">
    <location>
        <position position="115"/>
    </location>
</feature>
<organism evidence="1 2">
    <name type="scientific">Lagenidium giganteum</name>
    <dbReference type="NCBI Taxonomy" id="4803"/>
    <lineage>
        <taxon>Eukaryota</taxon>
        <taxon>Sar</taxon>
        <taxon>Stramenopiles</taxon>
        <taxon>Oomycota</taxon>
        <taxon>Peronosporomycetes</taxon>
        <taxon>Pythiales</taxon>
        <taxon>Pythiaceae</taxon>
    </lineage>
</organism>
<keyword evidence="2" id="KW-1185">Reference proteome</keyword>
<comment type="caution">
    <text evidence="1">The sequence shown here is derived from an EMBL/GenBank/DDBJ whole genome shotgun (WGS) entry which is preliminary data.</text>
</comment>
<protein>
    <submittedName>
        <fullName evidence="1">Uncharacterized protein</fullName>
    </submittedName>
</protein>
<reference evidence="1" key="2">
    <citation type="journal article" date="2023" name="Microbiol Resour">
        <title>Decontamination and Annotation of the Draft Genome Sequence of the Oomycete Lagenidium giganteum ARSEF 373.</title>
        <authorList>
            <person name="Morgan W.R."/>
            <person name="Tartar A."/>
        </authorList>
    </citation>
    <scope>NUCLEOTIDE SEQUENCE</scope>
    <source>
        <strain evidence="1">ARSEF 373</strain>
    </source>
</reference>
<evidence type="ECO:0000313" key="2">
    <source>
        <dbReference type="Proteomes" id="UP001146120"/>
    </source>
</evidence>
<dbReference type="AlphaFoldDB" id="A0AAV2ZFG7"/>
<dbReference type="EMBL" id="DAKRPA010000013">
    <property type="protein sequence ID" value="DBA03964.1"/>
    <property type="molecule type" value="Genomic_DNA"/>
</dbReference>
<gene>
    <name evidence="1" type="ORF">N0F65_010617</name>
</gene>